<sequence length="248" mass="27709">MLTVAPASRLFCAITFAVVMTPALADWEETPEYAWKTYLSDCQQLQRAVTNVQNGRQTAKDVLPTIESYLRTFTVHRKNLAQPSLGSPDYARCESVIPRAQDIAAKGRAEYDEEIAQHLQQAQNDHLNSSEYKRARSLGFSDVGEIGALDQHADLDGEANLKTLMIKVDFGCGRHFRAAHYVKPYVVYTVHRSDGSCGVYKHVAVLDGQTVERGDYIDEKGIFQYVGWKKLAGPEGFPIDVRVVKALK</sequence>
<evidence type="ECO:0008006" key="4">
    <source>
        <dbReference type="Google" id="ProtNLM"/>
    </source>
</evidence>
<name>A0A0C2F2T2_9PSED</name>
<proteinExistence type="predicted"/>
<evidence type="ECO:0000256" key="1">
    <source>
        <dbReference type="SAM" id="SignalP"/>
    </source>
</evidence>
<dbReference type="RefSeq" id="WP_040064079.1">
    <property type="nucleotide sequence ID" value="NZ_JXDG01000008.1"/>
</dbReference>
<keyword evidence="3" id="KW-1185">Reference proteome</keyword>
<organism evidence="2 3">
    <name type="scientific">Pseudomonas batumici</name>
    <dbReference type="NCBI Taxonomy" id="226910"/>
    <lineage>
        <taxon>Bacteria</taxon>
        <taxon>Pseudomonadati</taxon>
        <taxon>Pseudomonadota</taxon>
        <taxon>Gammaproteobacteria</taxon>
        <taxon>Pseudomonadales</taxon>
        <taxon>Pseudomonadaceae</taxon>
        <taxon>Pseudomonas</taxon>
    </lineage>
</organism>
<accession>A0A0C2F2T2</accession>
<gene>
    <name evidence="2" type="ORF">UCMB321_0832</name>
</gene>
<dbReference type="Proteomes" id="UP000031535">
    <property type="component" value="Unassembled WGS sequence"/>
</dbReference>
<dbReference type="OrthoDB" id="6995725at2"/>
<evidence type="ECO:0000313" key="2">
    <source>
        <dbReference type="EMBL" id="KIH85363.1"/>
    </source>
</evidence>
<dbReference type="AlphaFoldDB" id="A0A0C2F2T2"/>
<dbReference type="EMBL" id="JXDG01000008">
    <property type="protein sequence ID" value="KIH85363.1"/>
    <property type="molecule type" value="Genomic_DNA"/>
</dbReference>
<protein>
    <recommendedName>
        <fullName evidence="4">Lipoprotein</fullName>
    </recommendedName>
</protein>
<evidence type="ECO:0000313" key="3">
    <source>
        <dbReference type="Proteomes" id="UP000031535"/>
    </source>
</evidence>
<keyword evidence="1" id="KW-0732">Signal</keyword>
<feature type="chain" id="PRO_5002165054" description="Lipoprotein" evidence="1">
    <location>
        <begin position="26"/>
        <end position="248"/>
    </location>
</feature>
<feature type="signal peptide" evidence="1">
    <location>
        <begin position="1"/>
        <end position="25"/>
    </location>
</feature>
<dbReference type="PATRIC" id="fig|226910.6.peg.825"/>
<reference evidence="2 3" key="1">
    <citation type="submission" date="2015-01" db="EMBL/GenBank/DDBJ databases">
        <title>Complete genome of Pseudomonas batumici UCM B-321 producer of the batumin antibiotic with strong antistaphilococcal and potential anticancer activity.</title>
        <authorList>
            <person name="Klochko V.V."/>
            <person name="Zelena L.B."/>
            <person name="Elena K.A."/>
            <person name="Reva O.N."/>
        </authorList>
    </citation>
    <scope>NUCLEOTIDE SEQUENCE [LARGE SCALE GENOMIC DNA]</scope>
    <source>
        <strain evidence="2 3">UCM B-321</strain>
    </source>
</reference>
<comment type="caution">
    <text evidence="2">The sequence shown here is derived from an EMBL/GenBank/DDBJ whole genome shotgun (WGS) entry which is preliminary data.</text>
</comment>